<keyword evidence="2" id="KW-1185">Reference proteome</keyword>
<name>A0A1H2CVB0_9ACTN</name>
<proteinExistence type="predicted"/>
<organism evidence="1 2">
    <name type="scientific">Actinoplanes derwentensis</name>
    <dbReference type="NCBI Taxonomy" id="113562"/>
    <lineage>
        <taxon>Bacteria</taxon>
        <taxon>Bacillati</taxon>
        <taxon>Actinomycetota</taxon>
        <taxon>Actinomycetes</taxon>
        <taxon>Micromonosporales</taxon>
        <taxon>Micromonosporaceae</taxon>
        <taxon>Actinoplanes</taxon>
    </lineage>
</organism>
<sequence length="38" mass="4168">MNQKREVNVSFSSIGLTARLFRPLLATKVKVHTAIGAL</sequence>
<evidence type="ECO:0000313" key="1">
    <source>
        <dbReference type="EMBL" id="SDT74249.1"/>
    </source>
</evidence>
<accession>A0A1H2CVB0</accession>
<evidence type="ECO:0000313" key="2">
    <source>
        <dbReference type="Proteomes" id="UP000198688"/>
    </source>
</evidence>
<dbReference type="AlphaFoldDB" id="A0A1H2CVB0"/>
<dbReference type="Proteomes" id="UP000198688">
    <property type="component" value="Chromosome I"/>
</dbReference>
<protein>
    <submittedName>
        <fullName evidence="1">Uncharacterized protein</fullName>
    </submittedName>
</protein>
<dbReference type="EMBL" id="LT629758">
    <property type="protein sequence ID" value="SDT74249.1"/>
    <property type="molecule type" value="Genomic_DNA"/>
</dbReference>
<gene>
    <name evidence="1" type="ORF">SAMN04489716_6922</name>
</gene>
<reference evidence="1 2" key="1">
    <citation type="submission" date="2016-10" db="EMBL/GenBank/DDBJ databases">
        <authorList>
            <person name="de Groot N.N."/>
        </authorList>
    </citation>
    <scope>NUCLEOTIDE SEQUENCE [LARGE SCALE GENOMIC DNA]</scope>
    <source>
        <strain evidence="1 2">DSM 43941</strain>
    </source>
</reference>